<dbReference type="RefSeq" id="WP_137636099.1">
    <property type="nucleotide sequence ID" value="NZ_BJDL01000033.1"/>
</dbReference>
<name>A0ABW4C301_9LACO</name>
<reference evidence="4" key="1">
    <citation type="journal article" date="2019" name="Int. J. Syst. Evol. Microbiol.">
        <title>The Global Catalogue of Microorganisms (GCM) 10K type strain sequencing project: providing services to taxonomists for standard genome sequencing and annotation.</title>
        <authorList>
            <consortium name="The Broad Institute Genomics Platform"/>
            <consortium name="The Broad Institute Genome Sequencing Center for Infectious Disease"/>
            <person name="Wu L."/>
            <person name="Ma J."/>
        </authorList>
    </citation>
    <scope>NUCLEOTIDE SEQUENCE [LARGE SCALE GENOMIC DNA]</scope>
    <source>
        <strain evidence="4">CCM 8931</strain>
    </source>
</reference>
<keyword evidence="4" id="KW-1185">Reference proteome</keyword>
<dbReference type="EMBL" id="JBHTOJ010000039">
    <property type="protein sequence ID" value="MFD1421388.1"/>
    <property type="molecule type" value="Genomic_DNA"/>
</dbReference>
<keyword evidence="2" id="KW-0732">Signal</keyword>
<evidence type="ECO:0008006" key="5">
    <source>
        <dbReference type="Google" id="ProtNLM"/>
    </source>
</evidence>
<dbReference type="Proteomes" id="UP001597188">
    <property type="component" value="Unassembled WGS sequence"/>
</dbReference>
<gene>
    <name evidence="3" type="ORF">ACFQ5L_10600</name>
</gene>
<protein>
    <recommendedName>
        <fullName evidence="5">Lipoprotein</fullName>
    </recommendedName>
</protein>
<evidence type="ECO:0000313" key="3">
    <source>
        <dbReference type="EMBL" id="MFD1421388.1"/>
    </source>
</evidence>
<evidence type="ECO:0000256" key="1">
    <source>
        <dbReference type="SAM" id="MobiDB-lite"/>
    </source>
</evidence>
<evidence type="ECO:0000313" key="4">
    <source>
        <dbReference type="Proteomes" id="UP001597188"/>
    </source>
</evidence>
<organism evidence="3 4">
    <name type="scientific">Lactiplantibacillus songbeiensis</name>
    <dbReference type="NCBI Taxonomy" id="2559920"/>
    <lineage>
        <taxon>Bacteria</taxon>
        <taxon>Bacillati</taxon>
        <taxon>Bacillota</taxon>
        <taxon>Bacilli</taxon>
        <taxon>Lactobacillales</taxon>
        <taxon>Lactobacillaceae</taxon>
        <taxon>Lactiplantibacillus</taxon>
    </lineage>
</organism>
<comment type="caution">
    <text evidence="3">The sequence shown here is derived from an EMBL/GenBank/DDBJ whole genome shotgun (WGS) entry which is preliminary data.</text>
</comment>
<feature type="signal peptide" evidence="2">
    <location>
        <begin position="1"/>
        <end position="25"/>
    </location>
</feature>
<feature type="chain" id="PRO_5045811642" description="Lipoprotein" evidence="2">
    <location>
        <begin position="26"/>
        <end position="289"/>
    </location>
</feature>
<feature type="region of interest" description="Disordered" evidence="1">
    <location>
        <begin position="27"/>
        <end position="71"/>
    </location>
</feature>
<sequence length="289" mass="31947">MQKLIKISALSLISLLILSGCGKQAAQPAKNSSSSKSSQVVKAASSKASSRQSSQSVTQAKTTKPAKTDTVGDALANLTTKLPEDTATQNNNELTYSRFYQSNQHWYWELSSSKRGVFAEGQVKSLSKQSGGYLLSMQSSAGQQYQLQLTWLDDQHQSYQVQTSYLSISGKYSADYANQSSQSSANGSNVDTKNLTEDQLIDWAWLHYAPNVRSGFGREDFFFMFNQEDDGTVSVDIRENHDSKHMRAAHMARSVAPRVATYRVNAKGELESYDVAHNSYKVVATQYGE</sequence>
<evidence type="ECO:0000256" key="2">
    <source>
        <dbReference type="SAM" id="SignalP"/>
    </source>
</evidence>
<accession>A0ABW4C301</accession>
<proteinExistence type="predicted"/>
<dbReference type="PROSITE" id="PS51257">
    <property type="entry name" value="PROKAR_LIPOPROTEIN"/>
    <property type="match status" value="1"/>
</dbReference>
<feature type="compositionally biased region" description="Low complexity" evidence="1">
    <location>
        <begin position="27"/>
        <end position="60"/>
    </location>
</feature>